<reference evidence="2" key="1">
    <citation type="journal article" date="2016" name="PLoS Biol.">
        <title>GPCRs Direct Germline Development and Somatic Gonad Function in Planarians.</title>
        <authorList>
            <person name="Saberi A."/>
            <person name="Jamal A."/>
            <person name="Beets I."/>
            <person name="Schoofs L."/>
            <person name="Newmark P.A."/>
        </authorList>
    </citation>
    <scope>NUCLEOTIDE SEQUENCE</scope>
</reference>
<dbReference type="EMBL" id="KX018937">
    <property type="protein sequence ID" value="ANO39098.1"/>
    <property type="molecule type" value="mRNA"/>
</dbReference>
<feature type="transmembrane region" description="Helical" evidence="1">
    <location>
        <begin position="250"/>
        <end position="269"/>
    </location>
</feature>
<keyword evidence="1" id="KW-0472">Membrane</keyword>
<evidence type="ECO:0000313" key="2">
    <source>
        <dbReference type="EMBL" id="ANO39098.1"/>
    </source>
</evidence>
<organism evidence="2">
    <name type="scientific">Schmidtea mediterranea</name>
    <name type="common">Freshwater planarian flatworm</name>
    <dbReference type="NCBI Taxonomy" id="79327"/>
    <lineage>
        <taxon>Eukaryota</taxon>
        <taxon>Metazoa</taxon>
        <taxon>Spiralia</taxon>
        <taxon>Lophotrochozoa</taxon>
        <taxon>Platyhelminthes</taxon>
        <taxon>Rhabditophora</taxon>
        <taxon>Seriata</taxon>
        <taxon>Tricladida</taxon>
        <taxon>Continenticola</taxon>
        <taxon>Geoplanoidea</taxon>
        <taxon>Dugesiidae</taxon>
        <taxon>Schmidtea</taxon>
    </lineage>
</organism>
<evidence type="ECO:0000256" key="1">
    <source>
        <dbReference type="SAM" id="Phobius"/>
    </source>
</evidence>
<feature type="transmembrane region" description="Helical" evidence="1">
    <location>
        <begin position="281"/>
        <end position="304"/>
    </location>
</feature>
<feature type="transmembrane region" description="Helical" evidence="1">
    <location>
        <begin position="61"/>
        <end position="84"/>
    </location>
</feature>
<feature type="transmembrane region" description="Helical" evidence="1">
    <location>
        <begin position="21"/>
        <end position="49"/>
    </location>
</feature>
<dbReference type="AlphaFoldDB" id="A0A193KUE5"/>
<gene>
    <name evidence="2" type="primary">gcr141</name>
</gene>
<protein>
    <submittedName>
        <fullName evidence="2">GCR141</fullName>
    </submittedName>
</protein>
<feature type="transmembrane region" description="Helical" evidence="1">
    <location>
        <begin position="138"/>
        <end position="154"/>
    </location>
</feature>
<feature type="transmembrane region" description="Helical" evidence="1">
    <location>
        <begin position="96"/>
        <end position="118"/>
    </location>
</feature>
<keyword evidence="1" id="KW-0812">Transmembrane</keyword>
<keyword evidence="1" id="KW-1133">Transmembrane helix</keyword>
<sequence length="357" mass="41252">MQNLSLNNCSYKYMNFILTDLWYLSFQILFGLPVIVCGIFCHSIIILCFRKKSQIVYKVNVKIMMITFSMSSEMFLLSMIPKLFADKFINYVEVLLAATAFGEMYRLTTISLIGILAFQRLMELLNVRYLIAYSNKRSACLITAVLIFAFSLNYNQLVILTEPLACDNHEIAYRHVLGDVRITENYYLFIYTMFLLSFQSTFIVLLILIYLCIYIYLNCRLGKVKIVYNTTDKPESNLITDNMRDRSNNLLFLIYTIFIAPMPIVQLIISKNLSDMVYLKFQIAIFYIYTVSTSVSALPFILLIHPVTKHIKVLSTIKYWKDFVGLSSLSESLNSDTLKSLASLKKSDDLTVDNETK</sequence>
<proteinExistence type="evidence at transcript level"/>
<name>A0A193KUE5_SCHMD</name>
<feature type="transmembrane region" description="Helical" evidence="1">
    <location>
        <begin position="186"/>
        <end position="217"/>
    </location>
</feature>
<accession>A0A193KUE5</accession>